<evidence type="ECO:0000256" key="1">
    <source>
        <dbReference type="SAM" id="MobiDB-lite"/>
    </source>
</evidence>
<dbReference type="HOGENOM" id="CLU_063720_0_0_1"/>
<reference evidence="2 3" key="1">
    <citation type="submission" date="2014-04" db="EMBL/GenBank/DDBJ databases">
        <authorList>
            <consortium name="DOE Joint Genome Institute"/>
            <person name="Kuo A."/>
            <person name="Kohler A."/>
            <person name="Nagy L.G."/>
            <person name="Floudas D."/>
            <person name="Copeland A."/>
            <person name="Barry K.W."/>
            <person name="Cichocki N."/>
            <person name="Veneault-Fourrey C."/>
            <person name="LaButti K."/>
            <person name="Lindquist E.A."/>
            <person name="Lipzen A."/>
            <person name="Lundell T."/>
            <person name="Morin E."/>
            <person name="Murat C."/>
            <person name="Sun H."/>
            <person name="Tunlid A."/>
            <person name="Henrissat B."/>
            <person name="Grigoriev I.V."/>
            <person name="Hibbett D.S."/>
            <person name="Martin F."/>
            <person name="Nordberg H.P."/>
            <person name="Cantor M.N."/>
            <person name="Hua S.X."/>
        </authorList>
    </citation>
    <scope>NUCLEOTIDE SEQUENCE [LARGE SCALE GENOMIC DNA]</scope>
    <source>
        <strain evidence="2 3">LaAM-08-1</strain>
    </source>
</reference>
<evidence type="ECO:0000313" key="2">
    <source>
        <dbReference type="EMBL" id="KIK01615.1"/>
    </source>
</evidence>
<protein>
    <recommendedName>
        <fullName evidence="4">F-box domain-containing protein</fullName>
    </recommendedName>
</protein>
<evidence type="ECO:0008006" key="4">
    <source>
        <dbReference type="Google" id="ProtNLM"/>
    </source>
</evidence>
<gene>
    <name evidence="2" type="ORF">K443DRAFT_6795</name>
</gene>
<dbReference type="AlphaFoldDB" id="A0A0C9WS80"/>
<sequence>MSLPLPPELVREIIHLLLSSTPPRSSTPENLGCSTKPSWLTLNALSLTSRMYRDLALEAWFHTLCIESPEDLEFVRFCWPEVGARWTGHLHCIQTFSSYPSIWDLSCFLHLSSIRLDFSPIISPSFYSHLGNSFILPFFNFSSSVKHLDLRGLSWPSPGVLQNIPHTPGLEHLKTLKMKQDTVWCGLCGGSSRVRFKNRPTGVVYDRGYGLPIDYARVLTPLEYLEEVVITAPNRGFGSTTLGHTPTPDGNPTPYPDSETNLNPNLWAGECDNCMKTKYEDDAFRQKWVDRKRGIGVCRDGDGKKDTRPPKLRRVEWRF</sequence>
<dbReference type="OrthoDB" id="3167300at2759"/>
<dbReference type="EMBL" id="KN838604">
    <property type="protein sequence ID" value="KIK01615.1"/>
    <property type="molecule type" value="Genomic_DNA"/>
</dbReference>
<evidence type="ECO:0000313" key="3">
    <source>
        <dbReference type="Proteomes" id="UP000054477"/>
    </source>
</evidence>
<proteinExistence type="predicted"/>
<dbReference type="Proteomes" id="UP000054477">
    <property type="component" value="Unassembled WGS sequence"/>
</dbReference>
<accession>A0A0C9WS80</accession>
<keyword evidence="3" id="KW-1185">Reference proteome</keyword>
<reference evidence="3" key="2">
    <citation type="submission" date="2015-01" db="EMBL/GenBank/DDBJ databases">
        <title>Evolutionary Origins and Diversification of the Mycorrhizal Mutualists.</title>
        <authorList>
            <consortium name="DOE Joint Genome Institute"/>
            <consortium name="Mycorrhizal Genomics Consortium"/>
            <person name="Kohler A."/>
            <person name="Kuo A."/>
            <person name="Nagy L.G."/>
            <person name="Floudas D."/>
            <person name="Copeland A."/>
            <person name="Barry K.W."/>
            <person name="Cichocki N."/>
            <person name="Veneault-Fourrey C."/>
            <person name="LaButti K."/>
            <person name="Lindquist E.A."/>
            <person name="Lipzen A."/>
            <person name="Lundell T."/>
            <person name="Morin E."/>
            <person name="Murat C."/>
            <person name="Riley R."/>
            <person name="Ohm R."/>
            <person name="Sun H."/>
            <person name="Tunlid A."/>
            <person name="Henrissat B."/>
            <person name="Grigoriev I.V."/>
            <person name="Hibbett D.S."/>
            <person name="Martin F."/>
        </authorList>
    </citation>
    <scope>NUCLEOTIDE SEQUENCE [LARGE SCALE GENOMIC DNA]</scope>
    <source>
        <strain evidence="3">LaAM-08-1</strain>
    </source>
</reference>
<organism evidence="2 3">
    <name type="scientific">Laccaria amethystina LaAM-08-1</name>
    <dbReference type="NCBI Taxonomy" id="1095629"/>
    <lineage>
        <taxon>Eukaryota</taxon>
        <taxon>Fungi</taxon>
        <taxon>Dikarya</taxon>
        <taxon>Basidiomycota</taxon>
        <taxon>Agaricomycotina</taxon>
        <taxon>Agaricomycetes</taxon>
        <taxon>Agaricomycetidae</taxon>
        <taxon>Agaricales</taxon>
        <taxon>Agaricineae</taxon>
        <taxon>Hydnangiaceae</taxon>
        <taxon>Laccaria</taxon>
    </lineage>
</organism>
<name>A0A0C9WS80_9AGAR</name>
<feature type="compositionally biased region" description="Polar residues" evidence="1">
    <location>
        <begin position="238"/>
        <end position="248"/>
    </location>
</feature>
<feature type="region of interest" description="Disordered" evidence="1">
    <location>
        <begin position="238"/>
        <end position="257"/>
    </location>
</feature>